<dbReference type="InterPro" id="IPR001041">
    <property type="entry name" value="2Fe-2S_ferredoxin-type"/>
</dbReference>
<comment type="caution">
    <text evidence="9">The sequence shown here is derived from an EMBL/GenBank/DDBJ whole genome shotgun (WGS) entry which is preliminary data.</text>
</comment>
<evidence type="ECO:0000256" key="3">
    <source>
        <dbReference type="ARBA" id="ARBA00022737"/>
    </source>
</evidence>
<dbReference type="PRINTS" id="PR00419">
    <property type="entry name" value="ADXRDTASE"/>
</dbReference>
<dbReference type="SUPFAM" id="SSF54862">
    <property type="entry name" value="4Fe-4S ferredoxins"/>
    <property type="match status" value="1"/>
</dbReference>
<dbReference type="Pfam" id="PF14691">
    <property type="entry name" value="Fer4_20"/>
    <property type="match status" value="1"/>
</dbReference>
<dbReference type="PROSITE" id="PS00198">
    <property type="entry name" value="4FE4S_FER_1"/>
    <property type="match status" value="1"/>
</dbReference>
<feature type="domain" description="4Fe-4S ferredoxin-type" evidence="7">
    <location>
        <begin position="620"/>
        <end position="650"/>
    </location>
</feature>
<dbReference type="SUPFAM" id="SSF46548">
    <property type="entry name" value="alpha-helical ferredoxin"/>
    <property type="match status" value="2"/>
</dbReference>
<dbReference type="SUPFAM" id="SSF53706">
    <property type="entry name" value="Formate dehydrogenase/DMSO reductase, domains 1-3"/>
    <property type="match status" value="1"/>
</dbReference>
<evidence type="ECO:0000256" key="2">
    <source>
        <dbReference type="ARBA" id="ARBA00022723"/>
    </source>
</evidence>
<dbReference type="SUPFAM" id="SSF54292">
    <property type="entry name" value="2Fe-2S ferredoxin-like"/>
    <property type="match status" value="1"/>
</dbReference>
<reference evidence="9 10" key="1">
    <citation type="submission" date="2018-06" db="EMBL/GenBank/DDBJ databases">
        <title>Extensive metabolic versatility and redundancy in microbially diverse, dynamic hydrothermal sediments.</title>
        <authorList>
            <person name="Dombrowski N."/>
            <person name="Teske A."/>
            <person name="Baker B.J."/>
        </authorList>
    </citation>
    <scope>NUCLEOTIDE SEQUENCE [LARGE SCALE GENOMIC DNA]</scope>
    <source>
        <strain evidence="9">B10_G13</strain>
    </source>
</reference>
<dbReference type="SMART" id="SM00926">
    <property type="entry name" value="Molybdop_Fe4S4"/>
    <property type="match status" value="1"/>
</dbReference>
<feature type="domain" description="4Fe-4S ferredoxin-type" evidence="7">
    <location>
        <begin position="664"/>
        <end position="692"/>
    </location>
</feature>
<dbReference type="InterPro" id="IPR006963">
    <property type="entry name" value="Mopterin_OxRdtase_4Fe-4S_dom"/>
</dbReference>
<proteinExistence type="predicted"/>
<dbReference type="Gene3D" id="2.20.25.90">
    <property type="entry name" value="ADC-like domains"/>
    <property type="match status" value="1"/>
</dbReference>
<dbReference type="Pfam" id="PF04879">
    <property type="entry name" value="Molybdop_Fe4S4"/>
    <property type="match status" value="1"/>
</dbReference>
<dbReference type="PROSITE" id="PS51379">
    <property type="entry name" value="4FE4S_FER_2"/>
    <property type="match status" value="2"/>
</dbReference>
<dbReference type="GO" id="GO:0051539">
    <property type="term" value="F:4 iron, 4 sulfur cluster binding"/>
    <property type="evidence" value="ECO:0007669"/>
    <property type="project" value="UniProtKB-KW"/>
</dbReference>
<keyword evidence="1" id="KW-0004">4Fe-4S</keyword>
<evidence type="ECO:0000313" key="10">
    <source>
        <dbReference type="Proteomes" id="UP000271125"/>
    </source>
</evidence>
<dbReference type="InterPro" id="IPR036188">
    <property type="entry name" value="FAD/NAD-bd_sf"/>
</dbReference>
<evidence type="ECO:0000256" key="1">
    <source>
        <dbReference type="ARBA" id="ARBA00022485"/>
    </source>
</evidence>
<dbReference type="InterPro" id="IPR023753">
    <property type="entry name" value="FAD/NAD-binding_dom"/>
</dbReference>
<dbReference type="EMBL" id="QNBD01000044">
    <property type="protein sequence ID" value="RKX72155.1"/>
    <property type="molecule type" value="Genomic_DNA"/>
</dbReference>
<dbReference type="Gene3D" id="3.50.50.60">
    <property type="entry name" value="FAD/NAD(P)-binding domain"/>
    <property type="match status" value="2"/>
</dbReference>
<dbReference type="InterPro" id="IPR054351">
    <property type="entry name" value="NADH_UbQ_OxRdtase_ferredoxin"/>
</dbReference>
<dbReference type="GO" id="GO:0046872">
    <property type="term" value="F:metal ion binding"/>
    <property type="evidence" value="ECO:0007669"/>
    <property type="project" value="UniProtKB-KW"/>
</dbReference>
<dbReference type="InterPro" id="IPR028261">
    <property type="entry name" value="DPD_II"/>
</dbReference>
<protein>
    <submittedName>
        <fullName evidence="9">Uncharacterized protein</fullName>
    </submittedName>
</protein>
<keyword evidence="3" id="KW-0677">Repeat</keyword>
<evidence type="ECO:0000259" key="8">
    <source>
        <dbReference type="PROSITE" id="PS51669"/>
    </source>
</evidence>
<dbReference type="Gene3D" id="3.30.70.20">
    <property type="match status" value="1"/>
</dbReference>
<keyword evidence="4" id="KW-0408">Iron</keyword>
<dbReference type="Gene3D" id="3.10.20.740">
    <property type="match status" value="1"/>
</dbReference>
<evidence type="ECO:0000256" key="4">
    <source>
        <dbReference type="ARBA" id="ARBA00023004"/>
    </source>
</evidence>
<evidence type="ECO:0000259" key="6">
    <source>
        <dbReference type="PROSITE" id="PS51085"/>
    </source>
</evidence>
<sequence length="1173" mass="131589">MGNVNIKINGIKYSGDNSETVLDICRKNDIEIPTLCYHEQLKPYGSCFLCTVEIKGARKKYSLSCSTKIVDGMEIQTDTKDLWIQRKMALELLLSNHYADCIGPCKSTCPSNVDVQGYIAAIAEGNYKEAIKIIKEDNPFPSVCGRVCTRPCEDECRRNLVDERVGIDYMKRYAADRDIADGNSYIPPKKPLTGKKIAIIGAGPSGLSCAYYLAKEGHNVDIFEQYEKAGGMVRYGIPEYRQPNDVLDVEIKSITDLGPKIYTNRKLGKDFTIDDLKNKGYDAIYIAIGAHNSMKMGIEGEDSDGVFGGIDLLRDVARGEKPSLGDDVIIIGGGNTAVDTARTSLRLGVRNVTMIYRRTINEMPAHQSEIEDAQEEGVKISFLTNPIRLIKDKSNHVIQIECIKMELGEADSSGRRRPIPIDGSEFRIKTSSVVFSIGQRSDISFIESENTKIIDALKFTRKNTIETGKNTFMTDIQGVFAGGDFRRGPDTVIGAIADGKKSAWVINKYLTNAEIIPYPEEFFSKKDDLSKQIRDNYQHLEKIPKMIMPKLTAKTRINNFNEVELGLSEDMTHNESLRCLECGCNSVFDCELKDNSTDYSVDQSYYSGEFKDIAIDDRHPYIIFEPNKCISCARCIRMCKEVVGLSILGFVNRGFDTVVQPSIGKSLLDTDCISCGLCADACPTGAIAIKPNTLKPGPFKLETKRVICPFCSFGCELDAKIMGNKIISINGFHNSDVNLYGNICKMGRFAFREFNTEDNDTIDYNAMKDNIHKLKEFLLASKSEEIAFFIGGSASLEEMYVWKKISEHFKGSQIGTVKNINLVDGLECSFGTPLSPNNYKTIRNADLILLINISPYDEAPMVMPEIMRRKAEGAEIVYIGKEDIRIKRIANIYLDFNGLKEISDFINKISASLIANNKINSAFIKQRTNNFKDFIKYIDENYKDIPDIAKRIGELYISIDNSVVITSFISNQSLIISSISNILLLSGKIGRNNSGLIVFGESSNSEGANILGLTNIIKQENIQKAVFYGEKANNNALGIIKSNYYLFNYANSNSDNFIRINNPFANEGLYVNAERRVKYSNSIVRDLHYSNLDILIELLNSISCNEYTVKSMKDEMELAYPYLFYIKYNDTLPDNLYKYFFTSSTGKGNFIVSKEYIEKKPIRGEFLNDIHVI</sequence>
<keyword evidence="5" id="KW-0411">Iron-sulfur</keyword>
<dbReference type="SUPFAM" id="SSF51971">
    <property type="entry name" value="Nucleotide-binding domain"/>
    <property type="match status" value="1"/>
</dbReference>
<accession>A0A660SMV7</accession>
<dbReference type="PANTHER" id="PTHR42783:SF3">
    <property type="entry name" value="GLUTAMATE SYNTHASE [NADPH] SMALL CHAIN-RELATED"/>
    <property type="match status" value="1"/>
</dbReference>
<evidence type="ECO:0000259" key="7">
    <source>
        <dbReference type="PROSITE" id="PS51379"/>
    </source>
</evidence>
<dbReference type="Gene3D" id="3.40.228.10">
    <property type="entry name" value="Dimethylsulfoxide Reductase, domain 2"/>
    <property type="match status" value="1"/>
</dbReference>
<dbReference type="PROSITE" id="PS51085">
    <property type="entry name" value="2FE2S_FER_2"/>
    <property type="match status" value="1"/>
</dbReference>
<evidence type="ECO:0000256" key="5">
    <source>
        <dbReference type="ARBA" id="ARBA00023014"/>
    </source>
</evidence>
<dbReference type="Proteomes" id="UP000271125">
    <property type="component" value="Unassembled WGS sequence"/>
</dbReference>
<dbReference type="PROSITE" id="PS51669">
    <property type="entry name" value="4FE4S_MOW_BIS_MGD"/>
    <property type="match status" value="1"/>
</dbReference>
<dbReference type="Pfam" id="PF07992">
    <property type="entry name" value="Pyr_redox_2"/>
    <property type="match status" value="1"/>
</dbReference>
<dbReference type="FunFam" id="3.30.70.20:FF:000035">
    <property type="entry name" value="Iron hydrogenase 1"/>
    <property type="match status" value="1"/>
</dbReference>
<feature type="domain" description="2Fe-2S ferredoxin-type" evidence="6">
    <location>
        <begin position="2"/>
        <end position="81"/>
    </location>
</feature>
<dbReference type="Pfam" id="PF00384">
    <property type="entry name" value="Molybdopterin"/>
    <property type="match status" value="1"/>
</dbReference>
<dbReference type="InterPro" id="IPR017896">
    <property type="entry name" value="4Fe4S_Fe-S-bd"/>
</dbReference>
<dbReference type="Pfam" id="PF13510">
    <property type="entry name" value="Fer2_4"/>
    <property type="match status" value="1"/>
</dbReference>
<dbReference type="CDD" id="cd00207">
    <property type="entry name" value="fer2"/>
    <property type="match status" value="1"/>
</dbReference>
<dbReference type="InterPro" id="IPR017900">
    <property type="entry name" value="4Fe4S_Fe_S_CS"/>
</dbReference>
<dbReference type="Pfam" id="PF22117">
    <property type="entry name" value="Fer4_Nqo3"/>
    <property type="match status" value="1"/>
</dbReference>
<dbReference type="AlphaFoldDB" id="A0A660SMV7"/>
<dbReference type="Gene3D" id="3.40.50.740">
    <property type="match status" value="1"/>
</dbReference>
<keyword evidence="2" id="KW-0479">Metal-binding</keyword>
<name>A0A660SMV7_UNCT6</name>
<evidence type="ECO:0000313" key="9">
    <source>
        <dbReference type="EMBL" id="RKX72155.1"/>
    </source>
</evidence>
<gene>
    <name evidence="9" type="ORF">DRP43_01415</name>
</gene>
<dbReference type="GO" id="GO:0016491">
    <property type="term" value="F:oxidoreductase activity"/>
    <property type="evidence" value="ECO:0007669"/>
    <property type="project" value="InterPro"/>
</dbReference>
<organism evidence="9 10">
    <name type="scientific">candidate division TA06 bacterium</name>
    <dbReference type="NCBI Taxonomy" id="2250710"/>
    <lineage>
        <taxon>Bacteria</taxon>
        <taxon>Bacteria division TA06</taxon>
    </lineage>
</organism>
<dbReference type="InterPro" id="IPR036010">
    <property type="entry name" value="2Fe-2S_ferredoxin-like_sf"/>
</dbReference>
<dbReference type="PANTHER" id="PTHR42783">
    <property type="entry name" value="GLUTAMATE SYNTHASE [NADPH] SMALL CHAIN"/>
    <property type="match status" value="1"/>
</dbReference>
<dbReference type="InterPro" id="IPR006656">
    <property type="entry name" value="Mopterin_OxRdtase"/>
</dbReference>
<feature type="domain" description="4Fe-4S Mo/W bis-MGD-type" evidence="8">
    <location>
        <begin position="701"/>
        <end position="758"/>
    </location>
</feature>